<evidence type="ECO:0000313" key="1">
    <source>
        <dbReference type="EMBL" id="CAH0480922.1"/>
    </source>
</evidence>
<dbReference type="EMBL" id="CAKKTJ010000326">
    <property type="protein sequence ID" value="CAH0480922.1"/>
    <property type="molecule type" value="Genomic_DNA"/>
</dbReference>
<proteinExistence type="predicted"/>
<comment type="caution">
    <text evidence="1">The sequence shown here is derived from an EMBL/GenBank/DDBJ whole genome shotgun (WGS) entry which is preliminary data.</text>
</comment>
<name>A0AAU9L2Y0_9STRA</name>
<gene>
    <name evidence="1" type="ORF">PBS003_LOCUS7533</name>
</gene>
<organism evidence="1 2">
    <name type="scientific">Peronospora belbahrii</name>
    <dbReference type="NCBI Taxonomy" id="622444"/>
    <lineage>
        <taxon>Eukaryota</taxon>
        <taxon>Sar</taxon>
        <taxon>Stramenopiles</taxon>
        <taxon>Oomycota</taxon>
        <taxon>Peronosporomycetes</taxon>
        <taxon>Peronosporales</taxon>
        <taxon>Peronosporaceae</taxon>
        <taxon>Peronospora</taxon>
    </lineage>
</organism>
<reference evidence="1" key="1">
    <citation type="submission" date="2021-11" db="EMBL/GenBank/DDBJ databases">
        <authorList>
            <person name="Islam A."/>
            <person name="Islam S."/>
            <person name="Flora M.S."/>
            <person name="Rahman M."/>
            <person name="Ziaur R.M."/>
            <person name="Epstein J.H."/>
            <person name="Hassan M."/>
            <person name="Klassen M."/>
            <person name="Woodard K."/>
            <person name="Webb A."/>
            <person name="Webby R.J."/>
            <person name="El Zowalaty M.E."/>
        </authorList>
    </citation>
    <scope>NUCLEOTIDE SEQUENCE</scope>
    <source>
        <strain evidence="1">Pbs3</strain>
    </source>
</reference>
<sequence>MSNLVPETIAPTVPLIEELESLLEFLTHQKPLPVANDREYNDLALLSEKQLDAKIRELENRNFCLNLDEVKEMQDSFCLVCRRELTTSYLTLY</sequence>
<dbReference type="AlphaFoldDB" id="A0AAU9L2Y0"/>
<evidence type="ECO:0000313" key="2">
    <source>
        <dbReference type="Proteomes" id="UP001160483"/>
    </source>
</evidence>
<accession>A0AAU9L2Y0</accession>
<protein>
    <submittedName>
        <fullName evidence="1">Uncharacterized protein</fullName>
    </submittedName>
</protein>
<dbReference type="Proteomes" id="UP001160483">
    <property type="component" value="Unassembled WGS sequence"/>
</dbReference>